<comment type="caution">
    <text evidence="2">The sequence shown here is derived from an EMBL/GenBank/DDBJ whole genome shotgun (WGS) entry which is preliminary data.</text>
</comment>
<name>A0AAD5KSE1_9FUNG</name>
<feature type="compositionally biased region" description="Basic and acidic residues" evidence="1">
    <location>
        <begin position="64"/>
        <end position="83"/>
    </location>
</feature>
<gene>
    <name evidence="2" type="ORF">BDA99DRAFT_428775</name>
</gene>
<evidence type="ECO:0000256" key="1">
    <source>
        <dbReference type="SAM" id="MobiDB-lite"/>
    </source>
</evidence>
<protein>
    <submittedName>
        <fullName evidence="2">Uncharacterized protein</fullName>
    </submittedName>
</protein>
<proteinExistence type="predicted"/>
<organism evidence="2 3">
    <name type="scientific">Phascolomyces articulosus</name>
    <dbReference type="NCBI Taxonomy" id="60185"/>
    <lineage>
        <taxon>Eukaryota</taxon>
        <taxon>Fungi</taxon>
        <taxon>Fungi incertae sedis</taxon>
        <taxon>Mucoromycota</taxon>
        <taxon>Mucoromycotina</taxon>
        <taxon>Mucoromycetes</taxon>
        <taxon>Mucorales</taxon>
        <taxon>Lichtheimiaceae</taxon>
        <taxon>Phascolomyces</taxon>
    </lineage>
</organism>
<feature type="region of interest" description="Disordered" evidence="1">
    <location>
        <begin position="64"/>
        <end position="89"/>
    </location>
</feature>
<dbReference type="EMBL" id="JAIXMP010000001">
    <property type="protein sequence ID" value="KAI9278749.1"/>
    <property type="molecule type" value="Genomic_DNA"/>
</dbReference>
<feature type="non-terminal residue" evidence="2">
    <location>
        <position position="1"/>
    </location>
</feature>
<evidence type="ECO:0000313" key="2">
    <source>
        <dbReference type="EMBL" id="KAI9278749.1"/>
    </source>
</evidence>
<dbReference type="Proteomes" id="UP001209540">
    <property type="component" value="Unassembled WGS sequence"/>
</dbReference>
<keyword evidence="3" id="KW-1185">Reference proteome</keyword>
<evidence type="ECO:0000313" key="3">
    <source>
        <dbReference type="Proteomes" id="UP001209540"/>
    </source>
</evidence>
<reference evidence="2" key="2">
    <citation type="submission" date="2023-02" db="EMBL/GenBank/DDBJ databases">
        <authorList>
            <consortium name="DOE Joint Genome Institute"/>
            <person name="Mondo S.J."/>
            <person name="Chang Y."/>
            <person name="Wang Y."/>
            <person name="Ahrendt S."/>
            <person name="Andreopoulos W."/>
            <person name="Barry K."/>
            <person name="Beard J."/>
            <person name="Benny G.L."/>
            <person name="Blankenship S."/>
            <person name="Bonito G."/>
            <person name="Cuomo C."/>
            <person name="Desiro A."/>
            <person name="Gervers K.A."/>
            <person name="Hundley H."/>
            <person name="Kuo A."/>
            <person name="LaButti K."/>
            <person name="Lang B.F."/>
            <person name="Lipzen A."/>
            <person name="O'Donnell K."/>
            <person name="Pangilinan J."/>
            <person name="Reynolds N."/>
            <person name="Sandor L."/>
            <person name="Smith M.W."/>
            <person name="Tsang A."/>
            <person name="Grigoriev I.V."/>
            <person name="Stajich J.E."/>
            <person name="Spatafora J.W."/>
        </authorList>
    </citation>
    <scope>NUCLEOTIDE SEQUENCE</scope>
    <source>
        <strain evidence="2">RSA 2281</strain>
    </source>
</reference>
<dbReference type="AlphaFoldDB" id="A0AAD5KSE1"/>
<accession>A0AAD5KSE1</accession>
<sequence>YFRYLHTNVISPEEFEFVENFKNFEVTIPSIIPTWLWGGQVSFRKHSCLRLKFLNPEMMTEEEREIKDRKEKLEKEKEDDYQRRKNGKP</sequence>
<reference evidence="2" key="1">
    <citation type="journal article" date="2022" name="IScience">
        <title>Evolution of zygomycete secretomes and the origins of terrestrial fungal ecologies.</title>
        <authorList>
            <person name="Chang Y."/>
            <person name="Wang Y."/>
            <person name="Mondo S."/>
            <person name="Ahrendt S."/>
            <person name="Andreopoulos W."/>
            <person name="Barry K."/>
            <person name="Beard J."/>
            <person name="Benny G.L."/>
            <person name="Blankenship S."/>
            <person name="Bonito G."/>
            <person name="Cuomo C."/>
            <person name="Desiro A."/>
            <person name="Gervers K.A."/>
            <person name="Hundley H."/>
            <person name="Kuo A."/>
            <person name="LaButti K."/>
            <person name="Lang B.F."/>
            <person name="Lipzen A."/>
            <person name="O'Donnell K."/>
            <person name="Pangilinan J."/>
            <person name="Reynolds N."/>
            <person name="Sandor L."/>
            <person name="Smith M.E."/>
            <person name="Tsang A."/>
            <person name="Grigoriev I.V."/>
            <person name="Stajich J.E."/>
            <person name="Spatafora J.W."/>
        </authorList>
    </citation>
    <scope>NUCLEOTIDE SEQUENCE</scope>
    <source>
        <strain evidence="2">RSA 2281</strain>
    </source>
</reference>